<dbReference type="Gene3D" id="3.30.40.10">
    <property type="entry name" value="Zinc/RING finger domain, C3HC4 (zinc finger)"/>
    <property type="match status" value="1"/>
</dbReference>
<dbReference type="GO" id="GO:0030496">
    <property type="term" value="C:midbody"/>
    <property type="evidence" value="ECO:0007669"/>
    <property type="project" value="TreeGrafter"/>
</dbReference>
<dbReference type="GO" id="GO:0032154">
    <property type="term" value="C:cleavage furrow"/>
    <property type="evidence" value="ECO:0007669"/>
    <property type="project" value="TreeGrafter"/>
</dbReference>
<dbReference type="OrthoDB" id="5407799at2759"/>
<sequence>MGCSNCGQSFCGKCLREKCKIPSKDDKNHSVCRTCYIKLTSPADSTNAADQHVMAPDVFFKRMENLDKPKSQSPITVYGQDLINREQFLCAGLSQADIQLEKRLQKLKDHGGEIKTLPTDSEIRARLSKLKGENSYTKEPTKGKLLYPADSRSDSKRVDSLLEQYVTEKDIELSKNDGAVEEIEARLATLREQGVRPNEGPYVRQLHDDLPEEGTDSEEQEVDKLTRRIMDEVAMDARNPLERRAKSKEEADEDSTDERDEWEDEVEEKVRKDSPELPWCVLCNNDATYRCLDCAGDLYCDECNREVHQNWGENGHKVVRYRRT</sequence>
<dbReference type="Proteomes" id="UP000410492">
    <property type="component" value="Unassembled WGS sequence"/>
</dbReference>
<dbReference type="PANTHER" id="PTHR46603">
    <property type="entry name" value="ABSCISSION/NOCUT CHECKPOINT REGULATOR"/>
    <property type="match status" value="1"/>
</dbReference>
<name>A0A653DJI3_CALMS</name>
<gene>
    <name evidence="2" type="ORF">CALMAC_LOCUS17830</name>
</gene>
<dbReference type="EMBL" id="CAACVG010012271">
    <property type="protein sequence ID" value="VEN60007.1"/>
    <property type="molecule type" value="Genomic_DNA"/>
</dbReference>
<keyword evidence="3" id="KW-1185">Reference proteome</keyword>
<dbReference type="SUPFAM" id="SSF57903">
    <property type="entry name" value="FYVE/PHD zinc finger"/>
    <property type="match status" value="1"/>
</dbReference>
<feature type="compositionally biased region" description="Acidic residues" evidence="1">
    <location>
        <begin position="250"/>
        <end position="267"/>
    </location>
</feature>
<dbReference type="InterPro" id="IPR013083">
    <property type="entry name" value="Znf_RING/FYVE/PHD"/>
</dbReference>
<evidence type="ECO:0000256" key="1">
    <source>
        <dbReference type="SAM" id="MobiDB-lite"/>
    </source>
</evidence>
<dbReference type="AlphaFoldDB" id="A0A653DJI3"/>
<dbReference type="GO" id="GO:0032266">
    <property type="term" value="F:phosphatidylinositol-3-phosphate binding"/>
    <property type="evidence" value="ECO:0007669"/>
    <property type="project" value="TreeGrafter"/>
</dbReference>
<dbReference type="SUPFAM" id="SSF57845">
    <property type="entry name" value="B-box zinc-binding domain"/>
    <property type="match status" value="1"/>
</dbReference>
<dbReference type="InterPro" id="IPR011011">
    <property type="entry name" value="Znf_FYVE_PHD"/>
</dbReference>
<dbReference type="Pfam" id="PF22586">
    <property type="entry name" value="ANCHR-like_BBOX"/>
    <property type="match status" value="1"/>
</dbReference>
<dbReference type="GO" id="GO:0009838">
    <property type="term" value="P:abscission"/>
    <property type="evidence" value="ECO:0007669"/>
    <property type="project" value="TreeGrafter"/>
</dbReference>
<evidence type="ECO:0000313" key="2">
    <source>
        <dbReference type="EMBL" id="VEN60007.1"/>
    </source>
</evidence>
<accession>A0A653DJI3</accession>
<dbReference type="GO" id="GO:0005813">
    <property type="term" value="C:centrosome"/>
    <property type="evidence" value="ECO:0007669"/>
    <property type="project" value="TreeGrafter"/>
</dbReference>
<proteinExistence type="predicted"/>
<feature type="compositionally biased region" description="Basic and acidic residues" evidence="1">
    <location>
        <begin position="239"/>
        <end position="249"/>
    </location>
</feature>
<dbReference type="PANTHER" id="PTHR46603:SF1">
    <property type="entry name" value="ABSCISSION_NOCUT CHECKPOINT REGULATOR"/>
    <property type="match status" value="1"/>
</dbReference>
<feature type="region of interest" description="Disordered" evidence="1">
    <location>
        <begin position="234"/>
        <end position="269"/>
    </location>
</feature>
<evidence type="ECO:0000313" key="3">
    <source>
        <dbReference type="Proteomes" id="UP000410492"/>
    </source>
</evidence>
<dbReference type="GO" id="GO:0044878">
    <property type="term" value="P:mitotic cytokinesis checkpoint signaling"/>
    <property type="evidence" value="ECO:0007669"/>
    <property type="project" value="TreeGrafter"/>
</dbReference>
<protein>
    <submittedName>
        <fullName evidence="2">Uncharacterized protein</fullName>
    </submittedName>
</protein>
<reference evidence="2 3" key="1">
    <citation type="submission" date="2019-01" db="EMBL/GenBank/DDBJ databases">
        <authorList>
            <person name="Sayadi A."/>
        </authorList>
    </citation>
    <scope>NUCLEOTIDE SEQUENCE [LARGE SCALE GENOMIC DNA]</scope>
</reference>
<organism evidence="2 3">
    <name type="scientific">Callosobruchus maculatus</name>
    <name type="common">Southern cowpea weevil</name>
    <name type="synonym">Pulse bruchid</name>
    <dbReference type="NCBI Taxonomy" id="64391"/>
    <lineage>
        <taxon>Eukaryota</taxon>
        <taxon>Metazoa</taxon>
        <taxon>Ecdysozoa</taxon>
        <taxon>Arthropoda</taxon>
        <taxon>Hexapoda</taxon>
        <taxon>Insecta</taxon>
        <taxon>Pterygota</taxon>
        <taxon>Neoptera</taxon>
        <taxon>Endopterygota</taxon>
        <taxon>Coleoptera</taxon>
        <taxon>Polyphaga</taxon>
        <taxon>Cucujiformia</taxon>
        <taxon>Chrysomeloidea</taxon>
        <taxon>Chrysomelidae</taxon>
        <taxon>Bruchinae</taxon>
        <taxon>Bruchini</taxon>
        <taxon>Callosobruchus</taxon>
    </lineage>
</organism>